<evidence type="ECO:0008006" key="6">
    <source>
        <dbReference type="Google" id="ProtNLM"/>
    </source>
</evidence>
<evidence type="ECO:0000256" key="1">
    <source>
        <dbReference type="SAM" id="Coils"/>
    </source>
</evidence>
<evidence type="ECO:0000256" key="3">
    <source>
        <dbReference type="SAM" id="SignalP"/>
    </source>
</evidence>
<feature type="chain" id="PRO_5035197057" description="Plastid lipid-associated protein/fibrillin conserved domain-containing protein" evidence="3">
    <location>
        <begin position="16"/>
        <end position="508"/>
    </location>
</feature>
<dbReference type="Proteomes" id="UP000789595">
    <property type="component" value="Unassembled WGS sequence"/>
</dbReference>
<gene>
    <name evidence="4" type="ORF">PECAL_2P29510</name>
</gene>
<dbReference type="OrthoDB" id="206869at2759"/>
<name>A0A8J2SGP1_9STRA</name>
<reference evidence="4" key="1">
    <citation type="submission" date="2021-11" db="EMBL/GenBank/DDBJ databases">
        <authorList>
            <consortium name="Genoscope - CEA"/>
            <person name="William W."/>
        </authorList>
    </citation>
    <scope>NUCLEOTIDE SEQUENCE</scope>
</reference>
<organism evidence="4 5">
    <name type="scientific">Pelagomonas calceolata</name>
    <dbReference type="NCBI Taxonomy" id="35677"/>
    <lineage>
        <taxon>Eukaryota</taxon>
        <taxon>Sar</taxon>
        <taxon>Stramenopiles</taxon>
        <taxon>Ochrophyta</taxon>
        <taxon>Pelagophyceae</taxon>
        <taxon>Pelagomonadales</taxon>
        <taxon>Pelagomonadaceae</taxon>
        <taxon>Pelagomonas</taxon>
    </lineage>
</organism>
<dbReference type="AlphaFoldDB" id="A0A8J2SGP1"/>
<feature type="signal peptide" evidence="3">
    <location>
        <begin position="1"/>
        <end position="15"/>
    </location>
</feature>
<keyword evidence="3" id="KW-0732">Signal</keyword>
<sequence length="508" mass="54885">MRVLLTLAGAALAFAPPPPQRPATHTRAIRPDDLPKTIMPEAEARAKRMAEVRKKMAELREYKSQGRRYDGERMDEADLARKASSKKVEEAGFSEAMNEGEALFGGGGSILKELEDAAVKTTSGIGGSWAPPTEQETHKPTGSGSWGVFERPADISKAFGGGKRIGVGAPEQNNVVNETKARETAERLKRFREKNQADERVIDRYEGEIRNATRRAQLLVKRGDAYGAVRALEPIATKYCTAKTQRGADALLELALCHEANGDAASAKKVYAALVLSPIADVKRRAKQLSFGFEAADKLSVGSYADSEAAKMARGAFELDLSATRRRVDNAYATGSSVALSSATKAIKLESLQAVDETLRRAALGRSAFVSESRCADALKALAEGRFTGDDFEGTEPLASRLQGTWNVVMESEEYTKKYSPPSITVDVDRGIVERTLMFPLVGTVTWTGDLDRTLASEALKATRSGVAPSFAAAFVEDAFDAELLRLVDDVCVVRTGSGGLLLLFKKK</sequence>
<feature type="coiled-coil region" evidence="1">
    <location>
        <begin position="188"/>
        <end position="222"/>
    </location>
</feature>
<evidence type="ECO:0000313" key="5">
    <source>
        <dbReference type="Proteomes" id="UP000789595"/>
    </source>
</evidence>
<feature type="region of interest" description="Disordered" evidence="2">
    <location>
        <begin position="122"/>
        <end position="148"/>
    </location>
</feature>
<dbReference type="PANTHER" id="PTHR35482">
    <property type="entry name" value="CYTOCHROME C OXIDASE SUBUNIT"/>
    <property type="match status" value="1"/>
</dbReference>
<proteinExistence type="predicted"/>
<keyword evidence="1" id="KW-0175">Coiled coil</keyword>
<keyword evidence="5" id="KW-1185">Reference proteome</keyword>
<accession>A0A8J2SGP1</accession>
<dbReference type="EMBL" id="CAKKNE010000002">
    <property type="protein sequence ID" value="CAH0369813.1"/>
    <property type="molecule type" value="Genomic_DNA"/>
</dbReference>
<comment type="caution">
    <text evidence="4">The sequence shown here is derived from an EMBL/GenBank/DDBJ whole genome shotgun (WGS) entry which is preliminary data.</text>
</comment>
<dbReference type="PANTHER" id="PTHR35482:SF1">
    <property type="entry name" value="CYTOCHROME C OXIDASE SUBUNIT"/>
    <property type="match status" value="1"/>
</dbReference>
<evidence type="ECO:0000256" key="2">
    <source>
        <dbReference type="SAM" id="MobiDB-lite"/>
    </source>
</evidence>
<evidence type="ECO:0000313" key="4">
    <source>
        <dbReference type="EMBL" id="CAH0369813.1"/>
    </source>
</evidence>
<protein>
    <recommendedName>
        <fullName evidence="6">Plastid lipid-associated protein/fibrillin conserved domain-containing protein</fullName>
    </recommendedName>
</protein>